<dbReference type="Pfam" id="PF00294">
    <property type="entry name" value="PfkB"/>
    <property type="match status" value="1"/>
</dbReference>
<evidence type="ECO:0000259" key="1">
    <source>
        <dbReference type="Pfam" id="PF00294"/>
    </source>
</evidence>
<evidence type="ECO:0000313" key="3">
    <source>
        <dbReference type="Proteomes" id="UP001558652"/>
    </source>
</evidence>
<name>A0ABD0YBT8_9HEMI</name>
<dbReference type="PANTHER" id="PTHR42774:SF3">
    <property type="entry name" value="KETOHEXOKINASE"/>
    <property type="match status" value="1"/>
</dbReference>
<dbReference type="InterPro" id="IPR052562">
    <property type="entry name" value="Ketohexokinase-related"/>
</dbReference>
<reference evidence="2 3" key="1">
    <citation type="submission" date="2024-07" db="EMBL/GenBank/DDBJ databases">
        <title>Chromosome-level genome assembly of the water stick insect Ranatra chinensis (Heteroptera: Nepidae).</title>
        <authorList>
            <person name="Liu X."/>
        </authorList>
    </citation>
    <scope>NUCLEOTIDE SEQUENCE [LARGE SCALE GENOMIC DNA]</scope>
    <source>
        <strain evidence="2">Cailab_2021Rc</strain>
        <tissue evidence="2">Muscle</tissue>
    </source>
</reference>
<protein>
    <recommendedName>
        <fullName evidence="1">Carbohydrate kinase PfkB domain-containing protein</fullName>
    </recommendedName>
</protein>
<evidence type="ECO:0000313" key="2">
    <source>
        <dbReference type="EMBL" id="KAL1124539.1"/>
    </source>
</evidence>
<keyword evidence="3" id="KW-1185">Reference proteome</keyword>
<dbReference type="Proteomes" id="UP001558652">
    <property type="component" value="Unassembled WGS sequence"/>
</dbReference>
<comment type="caution">
    <text evidence="2">The sequence shown here is derived from an EMBL/GenBank/DDBJ whole genome shotgun (WGS) entry which is preliminary data.</text>
</comment>
<dbReference type="SUPFAM" id="SSF53613">
    <property type="entry name" value="Ribokinase-like"/>
    <property type="match status" value="1"/>
</dbReference>
<organism evidence="2 3">
    <name type="scientific">Ranatra chinensis</name>
    <dbReference type="NCBI Taxonomy" id="642074"/>
    <lineage>
        <taxon>Eukaryota</taxon>
        <taxon>Metazoa</taxon>
        <taxon>Ecdysozoa</taxon>
        <taxon>Arthropoda</taxon>
        <taxon>Hexapoda</taxon>
        <taxon>Insecta</taxon>
        <taxon>Pterygota</taxon>
        <taxon>Neoptera</taxon>
        <taxon>Paraneoptera</taxon>
        <taxon>Hemiptera</taxon>
        <taxon>Heteroptera</taxon>
        <taxon>Panheteroptera</taxon>
        <taxon>Nepomorpha</taxon>
        <taxon>Nepidae</taxon>
        <taxon>Ranatrinae</taxon>
        <taxon>Ranatra</taxon>
    </lineage>
</organism>
<feature type="domain" description="Carbohydrate kinase PfkB" evidence="1">
    <location>
        <begin position="9"/>
        <end position="159"/>
    </location>
</feature>
<sequence>RSIDCRWQRGGNASNNCTVLAQLGSDCEFFGSVSNTVFWQFIKKDFEKYSIDIQHCIMHENKEFPLSTVIINLKNGSRTIVHSNKQWPEITFEDFIKLNMSDYSWIHFEGRNIDELLKMMVYVSDYNSNGCLSPVKVSLEIEKPNSDLLNLAPLADVVFIGKDFAVHYGWVNMEDAVDVMKFYIKSRCAIN</sequence>
<dbReference type="AlphaFoldDB" id="A0ABD0YBT8"/>
<dbReference type="PANTHER" id="PTHR42774">
    <property type="entry name" value="PHOSPHOTRANSFERASE SYSTEM TRANSPORT PROTEIN"/>
    <property type="match status" value="1"/>
</dbReference>
<gene>
    <name evidence="2" type="ORF">AAG570_001165</name>
</gene>
<dbReference type="Gene3D" id="3.40.1190.20">
    <property type="match status" value="1"/>
</dbReference>
<dbReference type="EMBL" id="JBFDAA010000010">
    <property type="protein sequence ID" value="KAL1124539.1"/>
    <property type="molecule type" value="Genomic_DNA"/>
</dbReference>
<accession>A0ABD0YBT8</accession>
<dbReference type="GO" id="GO:0006796">
    <property type="term" value="P:phosphate-containing compound metabolic process"/>
    <property type="evidence" value="ECO:0007669"/>
    <property type="project" value="UniProtKB-ARBA"/>
</dbReference>
<dbReference type="InterPro" id="IPR029056">
    <property type="entry name" value="Ribokinase-like"/>
</dbReference>
<dbReference type="InterPro" id="IPR011611">
    <property type="entry name" value="PfkB_dom"/>
</dbReference>
<proteinExistence type="predicted"/>
<feature type="non-terminal residue" evidence="2">
    <location>
        <position position="1"/>
    </location>
</feature>